<keyword evidence="3" id="KW-1185">Reference proteome</keyword>
<evidence type="ECO:0000313" key="2">
    <source>
        <dbReference type="EMBL" id="KAG6571000.1"/>
    </source>
</evidence>
<dbReference type="InterPro" id="IPR055326">
    <property type="entry name" value="MINIYO"/>
</dbReference>
<dbReference type="AlphaFoldDB" id="A0AAV6LUI7"/>
<evidence type="ECO:0000313" key="3">
    <source>
        <dbReference type="Proteomes" id="UP000685013"/>
    </source>
</evidence>
<dbReference type="Proteomes" id="UP000685013">
    <property type="component" value="Chromosome 20"/>
</dbReference>
<organism evidence="2 3">
    <name type="scientific">Cucurbita argyrosperma subsp. sororia</name>
    <dbReference type="NCBI Taxonomy" id="37648"/>
    <lineage>
        <taxon>Eukaryota</taxon>
        <taxon>Viridiplantae</taxon>
        <taxon>Streptophyta</taxon>
        <taxon>Embryophyta</taxon>
        <taxon>Tracheophyta</taxon>
        <taxon>Spermatophyta</taxon>
        <taxon>Magnoliopsida</taxon>
        <taxon>eudicotyledons</taxon>
        <taxon>Gunneridae</taxon>
        <taxon>Pentapetalae</taxon>
        <taxon>rosids</taxon>
        <taxon>fabids</taxon>
        <taxon>Cucurbitales</taxon>
        <taxon>Cucurbitaceae</taxon>
        <taxon>Cucurbiteae</taxon>
        <taxon>Cucurbita</taxon>
    </lineage>
</organism>
<feature type="region of interest" description="Disordered" evidence="1">
    <location>
        <begin position="1"/>
        <end position="27"/>
    </location>
</feature>
<name>A0AAV6LUI7_9ROSI</name>
<sequence length="187" mass="20377">MEKKTQSSRRSQPKSSARGKVFGTNALQLSEHDASRLVGGIVEKGISDAEQSKPFAPVAPPRPSVLPFPVARHRSHGPHWESVTSKMGGNNIRDDRRGDEEEDERLMEIDSIANFANPIQRKKKSSLDFGRWREAVPGHNHIAASGEENKVASLAKTEDLIRAGEANSTMDNMSCEPLSAGVLAPSL</sequence>
<dbReference type="PANTHER" id="PTHR47605">
    <property type="entry name" value="TRANSCRIPTIONAL ELONGATION REGULATOR MINIYO"/>
    <property type="match status" value="1"/>
</dbReference>
<reference evidence="2 3" key="1">
    <citation type="journal article" date="2021" name="Hortic Res">
        <title>The domestication of Cucurbita argyrosperma as revealed by the genome of its wild relative.</title>
        <authorList>
            <person name="Barrera-Redondo J."/>
            <person name="Sanchez-de la Vega G."/>
            <person name="Aguirre-Liguori J.A."/>
            <person name="Castellanos-Morales G."/>
            <person name="Gutierrez-Guerrero Y.T."/>
            <person name="Aguirre-Dugua X."/>
            <person name="Aguirre-Planter E."/>
            <person name="Tenaillon M.I."/>
            <person name="Lira-Saade R."/>
            <person name="Eguiarte L.E."/>
        </authorList>
    </citation>
    <scope>NUCLEOTIDE SEQUENCE [LARGE SCALE GENOMIC DNA]</scope>
    <source>
        <tissue evidence="2">Leaves</tissue>
    </source>
</reference>
<proteinExistence type="predicted"/>
<dbReference type="EMBL" id="JAGKQH010000020">
    <property type="protein sequence ID" value="KAG6571000.1"/>
    <property type="molecule type" value="Genomic_DNA"/>
</dbReference>
<protein>
    <submittedName>
        <fullName evidence="2">Transcriptional elongation regulator MINIYO</fullName>
    </submittedName>
</protein>
<accession>A0AAV6LUI7</accession>
<feature type="region of interest" description="Disordered" evidence="1">
    <location>
        <begin position="52"/>
        <end position="103"/>
    </location>
</feature>
<comment type="caution">
    <text evidence="2">The sequence shown here is derived from an EMBL/GenBank/DDBJ whole genome shotgun (WGS) entry which is preliminary data.</text>
</comment>
<evidence type="ECO:0000256" key="1">
    <source>
        <dbReference type="SAM" id="MobiDB-lite"/>
    </source>
</evidence>
<feature type="non-terminal residue" evidence="2">
    <location>
        <position position="1"/>
    </location>
</feature>
<dbReference type="PANTHER" id="PTHR47605:SF2">
    <property type="entry name" value="TRANSCRIPTIONAL ELONGATION REGULATOR MINIYO"/>
    <property type="match status" value="1"/>
</dbReference>
<gene>
    <name evidence="2" type="primary">IYO</name>
    <name evidence="2" type="ORF">SDJN03_29915</name>
</gene>
<feature type="compositionally biased region" description="Pro residues" evidence="1">
    <location>
        <begin position="57"/>
        <end position="66"/>
    </location>
</feature>